<dbReference type="GO" id="GO:1904680">
    <property type="term" value="F:peptide transmembrane transporter activity"/>
    <property type="evidence" value="ECO:0007669"/>
    <property type="project" value="TreeGrafter"/>
</dbReference>
<feature type="domain" description="Solute-binding protein family 5" evidence="6">
    <location>
        <begin position="80"/>
        <end position="430"/>
    </location>
</feature>
<comment type="subcellular location">
    <subcellularLocation>
        <location evidence="1">Cell envelope</location>
    </subcellularLocation>
</comment>
<dbReference type="OrthoDB" id="9803988at2"/>
<name>A0A1M6T1U1_PSETH</name>
<dbReference type="PIRSF" id="PIRSF002741">
    <property type="entry name" value="MppA"/>
    <property type="match status" value="1"/>
</dbReference>
<dbReference type="Pfam" id="PF00496">
    <property type="entry name" value="SBP_bac_5"/>
    <property type="match status" value="1"/>
</dbReference>
<evidence type="ECO:0000256" key="1">
    <source>
        <dbReference type="ARBA" id="ARBA00004196"/>
    </source>
</evidence>
<protein>
    <submittedName>
        <fullName evidence="7">Peptide/nickel transport system substrate-binding protein</fullName>
    </submittedName>
</protein>
<dbReference type="InterPro" id="IPR039424">
    <property type="entry name" value="SBP_5"/>
</dbReference>
<dbReference type="AlphaFoldDB" id="A0A1M6T1U1"/>
<keyword evidence="8" id="KW-1185">Reference proteome</keyword>
<proteinExistence type="inferred from homology"/>
<feature type="signal peptide" evidence="5">
    <location>
        <begin position="1"/>
        <end position="28"/>
    </location>
</feature>
<dbReference type="GO" id="GO:0015833">
    <property type="term" value="P:peptide transport"/>
    <property type="evidence" value="ECO:0007669"/>
    <property type="project" value="TreeGrafter"/>
</dbReference>
<dbReference type="PANTHER" id="PTHR30290">
    <property type="entry name" value="PERIPLASMIC BINDING COMPONENT OF ABC TRANSPORTER"/>
    <property type="match status" value="1"/>
</dbReference>
<evidence type="ECO:0000259" key="6">
    <source>
        <dbReference type="Pfam" id="PF00496"/>
    </source>
</evidence>
<dbReference type="EMBL" id="FRAP01000007">
    <property type="protein sequence ID" value="SHK50887.1"/>
    <property type="molecule type" value="Genomic_DNA"/>
</dbReference>
<gene>
    <name evidence="7" type="ORF">SAMN05443637_10798</name>
</gene>
<dbReference type="Gene3D" id="3.10.105.10">
    <property type="entry name" value="Dipeptide-binding Protein, Domain 3"/>
    <property type="match status" value="1"/>
</dbReference>
<dbReference type="PANTHER" id="PTHR30290:SF10">
    <property type="entry name" value="PERIPLASMIC OLIGOPEPTIDE-BINDING PROTEIN-RELATED"/>
    <property type="match status" value="1"/>
</dbReference>
<evidence type="ECO:0000313" key="7">
    <source>
        <dbReference type="EMBL" id="SHK50887.1"/>
    </source>
</evidence>
<reference evidence="7 8" key="1">
    <citation type="submission" date="2016-11" db="EMBL/GenBank/DDBJ databases">
        <authorList>
            <person name="Jaros S."/>
            <person name="Januszkiewicz K."/>
            <person name="Wedrychowicz H."/>
        </authorList>
    </citation>
    <scope>NUCLEOTIDE SEQUENCE [LARGE SCALE GENOMIC DNA]</scope>
    <source>
        <strain evidence="7 8">DSM 43832</strain>
    </source>
</reference>
<dbReference type="Proteomes" id="UP000184363">
    <property type="component" value="Unassembled WGS sequence"/>
</dbReference>
<dbReference type="RefSeq" id="WP_073456960.1">
    <property type="nucleotide sequence ID" value="NZ_FRAP01000007.1"/>
</dbReference>
<comment type="similarity">
    <text evidence="2">Belongs to the bacterial solute-binding protein 5 family.</text>
</comment>
<dbReference type="InterPro" id="IPR030678">
    <property type="entry name" value="Peptide/Ni-bd"/>
</dbReference>
<evidence type="ECO:0000256" key="5">
    <source>
        <dbReference type="SAM" id="SignalP"/>
    </source>
</evidence>
<sequence length="510" mass="54290">MTPLSSRAFALLAAVVLAVVPAACGSSASGGADGDPRGRLKVGAAAIPSSLDPRKSAPYEAQWIGMLYDTLIQRAPDGTFEPALAESWTLSDDGLVLDLTLRAGVTFQDGAPFDAAAVKANLDAAKAGGTNFSAQLADVESVEVVDDRHVRLRMARAAAPMLGVLAGEAGMIINPARLGDDLSRAGAGAGPFKLDKFEGPRLEFTAWDGYWNADAVKVSGVDIDVFIDDSARLRALRSRQLDTAFVIPAQVREVEASGLTLLRPAIAESFWGVLVNTGRRELADPRVRKAMMLALDREALARNVFGESGCTPSAQPFDPKDWAYSAAIEELPEVQHDPGWARQLLAEAGLPNGFSIELQVGTAQNYTQIGQILQSQWGAIGITVNLRPMENVQFVTARRNGEFDATVSVYLNARPDQSVFVQNFLLPGGIFNPGGYDQPGTAELLARSSSSFDPTVRGRAMHELMTAVLTSGPPIMPICTAPRLAAHRDTVEDLDMTLDTKFVGVGVTTA</sequence>
<dbReference type="STRING" id="1848.SAMN05443637_10798"/>
<keyword evidence="3" id="KW-0813">Transport</keyword>
<organism evidence="7 8">
    <name type="scientific">Pseudonocardia thermophila</name>
    <dbReference type="NCBI Taxonomy" id="1848"/>
    <lineage>
        <taxon>Bacteria</taxon>
        <taxon>Bacillati</taxon>
        <taxon>Actinomycetota</taxon>
        <taxon>Actinomycetes</taxon>
        <taxon>Pseudonocardiales</taxon>
        <taxon>Pseudonocardiaceae</taxon>
        <taxon>Pseudonocardia</taxon>
    </lineage>
</organism>
<evidence type="ECO:0000256" key="2">
    <source>
        <dbReference type="ARBA" id="ARBA00005695"/>
    </source>
</evidence>
<keyword evidence="4 5" id="KW-0732">Signal</keyword>
<accession>A0A1M6T1U1</accession>
<dbReference type="GO" id="GO:0042597">
    <property type="term" value="C:periplasmic space"/>
    <property type="evidence" value="ECO:0007669"/>
    <property type="project" value="UniProtKB-ARBA"/>
</dbReference>
<evidence type="ECO:0000256" key="3">
    <source>
        <dbReference type="ARBA" id="ARBA00022448"/>
    </source>
</evidence>
<evidence type="ECO:0000256" key="4">
    <source>
        <dbReference type="ARBA" id="ARBA00022729"/>
    </source>
</evidence>
<feature type="chain" id="PRO_5012703229" evidence="5">
    <location>
        <begin position="29"/>
        <end position="510"/>
    </location>
</feature>
<dbReference type="InterPro" id="IPR000914">
    <property type="entry name" value="SBP_5_dom"/>
</dbReference>
<dbReference type="GO" id="GO:0030313">
    <property type="term" value="C:cell envelope"/>
    <property type="evidence" value="ECO:0007669"/>
    <property type="project" value="UniProtKB-SubCell"/>
</dbReference>
<dbReference type="GO" id="GO:0043190">
    <property type="term" value="C:ATP-binding cassette (ABC) transporter complex"/>
    <property type="evidence" value="ECO:0007669"/>
    <property type="project" value="InterPro"/>
</dbReference>
<evidence type="ECO:0000313" key="8">
    <source>
        <dbReference type="Proteomes" id="UP000184363"/>
    </source>
</evidence>
<dbReference type="SUPFAM" id="SSF53850">
    <property type="entry name" value="Periplasmic binding protein-like II"/>
    <property type="match status" value="1"/>
</dbReference>
<dbReference type="Gene3D" id="3.40.190.10">
    <property type="entry name" value="Periplasmic binding protein-like II"/>
    <property type="match status" value="1"/>
</dbReference>